<dbReference type="AlphaFoldDB" id="S3CYY0"/>
<feature type="compositionally biased region" description="Pro residues" evidence="3">
    <location>
        <begin position="49"/>
        <end position="59"/>
    </location>
</feature>
<dbReference type="GO" id="GO:0005739">
    <property type="term" value="C:mitochondrion"/>
    <property type="evidence" value="ECO:0007669"/>
    <property type="project" value="UniProtKB-SubCell"/>
</dbReference>
<dbReference type="Pfam" id="PF10356">
    <property type="entry name" value="RRG7"/>
    <property type="match status" value="2"/>
</dbReference>
<sequence>MALASRLGAAALVATRAPAAWRLASSRARPKTKTTTAHISVRSRSTAQAPPPLIYPDPPRSVKHNDLPSFLRYAERSGLDTGTTTYVGTHYEYTVSDHLGAFGFSLRRVGGASDLGIDLLGTWTLPIPIESDGHQRTPLRVLLQCKAGAGQRIGPSLVRELEGAFIGAPVGWRSRVGEINESGAASTTAGASQEDDAEHYSRGAPAVIGLLVTEKPATKGIRDALSRSRWPMAYICCSSAGRMQQVLWNQSAEKNCGLAGLGVTLRHSADTGKGPHAEAVLTWQGKPLPPVASSKE</sequence>
<keyword evidence="5" id="KW-1185">Reference proteome</keyword>
<name>S3CYY0_OPHP1</name>
<keyword evidence="2" id="KW-0496">Mitochondrion</keyword>
<dbReference type="InterPro" id="IPR018828">
    <property type="entry name" value="RRG7"/>
</dbReference>
<proteinExistence type="predicted"/>
<evidence type="ECO:0000313" key="4">
    <source>
        <dbReference type="EMBL" id="EPE06140.1"/>
    </source>
</evidence>
<evidence type="ECO:0000313" key="5">
    <source>
        <dbReference type="Proteomes" id="UP000016923"/>
    </source>
</evidence>
<dbReference type="HOGENOM" id="CLU_060368_1_0_1"/>
<accession>S3CYY0</accession>
<dbReference type="Proteomes" id="UP000016923">
    <property type="component" value="Unassembled WGS sequence"/>
</dbReference>
<dbReference type="PANTHER" id="PTHR28133">
    <property type="entry name" value="REQUIRED FOR RESPIRATORY GROWTH PROTEIN 7, MITOCHONDRIAL"/>
    <property type="match status" value="1"/>
</dbReference>
<dbReference type="EMBL" id="KE148154">
    <property type="protein sequence ID" value="EPE06140.1"/>
    <property type="molecule type" value="Genomic_DNA"/>
</dbReference>
<reference evidence="4 5" key="1">
    <citation type="journal article" date="2013" name="BMC Genomics">
        <title>The genome and transcriptome of the pine saprophyte Ophiostoma piceae, and a comparison with the bark beetle-associated pine pathogen Grosmannia clavigera.</title>
        <authorList>
            <person name="Haridas S."/>
            <person name="Wang Y."/>
            <person name="Lim L."/>
            <person name="Massoumi Alamouti S."/>
            <person name="Jackman S."/>
            <person name="Docking R."/>
            <person name="Robertson G."/>
            <person name="Birol I."/>
            <person name="Bohlmann J."/>
            <person name="Breuil C."/>
        </authorList>
    </citation>
    <scope>NUCLEOTIDE SEQUENCE [LARGE SCALE GENOMIC DNA]</scope>
    <source>
        <strain evidence="4 5">UAMH 11346</strain>
    </source>
</reference>
<evidence type="ECO:0000256" key="2">
    <source>
        <dbReference type="ARBA" id="ARBA00023128"/>
    </source>
</evidence>
<evidence type="ECO:0000256" key="3">
    <source>
        <dbReference type="SAM" id="MobiDB-lite"/>
    </source>
</evidence>
<gene>
    <name evidence="4" type="ORF">F503_02969</name>
</gene>
<dbReference type="OrthoDB" id="20734at2759"/>
<dbReference type="PANTHER" id="PTHR28133:SF1">
    <property type="entry name" value="REQUIRED FOR RESPIRATORY GROWTH PROTEIN 7, MITOCHONDRIAL"/>
    <property type="match status" value="1"/>
</dbReference>
<dbReference type="VEuPathDB" id="FungiDB:F503_02969"/>
<feature type="compositionally biased region" description="Polar residues" evidence="3">
    <location>
        <begin position="33"/>
        <end position="48"/>
    </location>
</feature>
<comment type="subcellular location">
    <subcellularLocation>
        <location evidence="1">Mitochondrion</location>
    </subcellularLocation>
</comment>
<dbReference type="OMA" id="VQCKSLK"/>
<organism evidence="4 5">
    <name type="scientific">Ophiostoma piceae (strain UAMH 11346)</name>
    <name type="common">Sap stain fungus</name>
    <dbReference type="NCBI Taxonomy" id="1262450"/>
    <lineage>
        <taxon>Eukaryota</taxon>
        <taxon>Fungi</taxon>
        <taxon>Dikarya</taxon>
        <taxon>Ascomycota</taxon>
        <taxon>Pezizomycotina</taxon>
        <taxon>Sordariomycetes</taxon>
        <taxon>Sordariomycetidae</taxon>
        <taxon>Ophiostomatales</taxon>
        <taxon>Ophiostomataceae</taxon>
        <taxon>Ophiostoma</taxon>
    </lineage>
</organism>
<dbReference type="eggNOG" id="ENOG502S6ZS">
    <property type="taxonomic scope" value="Eukaryota"/>
</dbReference>
<feature type="region of interest" description="Disordered" evidence="3">
    <location>
        <begin position="32"/>
        <end position="59"/>
    </location>
</feature>
<protein>
    <submittedName>
        <fullName evidence="4">Fungal protein</fullName>
    </submittedName>
</protein>
<evidence type="ECO:0000256" key="1">
    <source>
        <dbReference type="ARBA" id="ARBA00004173"/>
    </source>
</evidence>